<feature type="domain" description="MEDS" evidence="1">
    <location>
        <begin position="21"/>
        <end position="182"/>
    </location>
</feature>
<evidence type="ECO:0000313" key="3">
    <source>
        <dbReference type="Proteomes" id="UP000596130"/>
    </source>
</evidence>
<evidence type="ECO:0000259" key="1">
    <source>
        <dbReference type="Pfam" id="PF14417"/>
    </source>
</evidence>
<dbReference type="Pfam" id="PF14417">
    <property type="entry name" value="MEDS"/>
    <property type="match status" value="1"/>
</dbReference>
<dbReference type="Proteomes" id="UP000596130">
    <property type="component" value="Chromosome"/>
</dbReference>
<reference evidence="2 3" key="1">
    <citation type="submission" date="2020-12" db="EMBL/GenBank/DDBJ databases">
        <title>Identification and biosynthesis of polyene macrolides produced by Streptomyces alfalfae Men-myco-93-63.</title>
        <authorList>
            <person name="Liu D."/>
            <person name="Li Y."/>
            <person name="Liu L."/>
            <person name="Han X."/>
            <person name="Shen F."/>
        </authorList>
    </citation>
    <scope>NUCLEOTIDE SEQUENCE [LARGE SCALE GENOMIC DNA]</scope>
    <source>
        <strain evidence="2 3">Men-myco-93-63</strain>
    </source>
</reference>
<proteinExistence type="predicted"/>
<dbReference type="InterPro" id="IPR036513">
    <property type="entry name" value="STAS_dom_sf"/>
</dbReference>
<organism evidence="2 3">
    <name type="scientific">Streptomyces alfalfae</name>
    <dbReference type="NCBI Taxonomy" id="1642299"/>
    <lineage>
        <taxon>Bacteria</taxon>
        <taxon>Bacillati</taxon>
        <taxon>Actinomycetota</taxon>
        <taxon>Actinomycetes</taxon>
        <taxon>Kitasatosporales</taxon>
        <taxon>Streptomycetaceae</taxon>
        <taxon>Streptomyces</taxon>
    </lineage>
</organism>
<dbReference type="SUPFAM" id="SSF52091">
    <property type="entry name" value="SpoIIaa-like"/>
    <property type="match status" value="1"/>
</dbReference>
<gene>
    <name evidence="2" type="ORF">I8755_36425</name>
</gene>
<accession>A0A7T4U1B0</accession>
<dbReference type="Gene3D" id="3.30.750.24">
    <property type="entry name" value="STAS domain"/>
    <property type="match status" value="1"/>
</dbReference>
<dbReference type="AlphaFoldDB" id="A0A7T4U1B0"/>
<name>A0A7T4U1B0_9ACTN</name>
<evidence type="ECO:0000313" key="2">
    <source>
        <dbReference type="EMBL" id="QQC93210.1"/>
    </source>
</evidence>
<dbReference type="EMBL" id="CP065959">
    <property type="protein sequence ID" value="QQC93210.1"/>
    <property type="molecule type" value="Genomic_DNA"/>
</dbReference>
<protein>
    <submittedName>
        <fullName evidence="2">MEDS domain-containing protein</fullName>
    </submittedName>
</protein>
<dbReference type="InterPro" id="IPR025847">
    <property type="entry name" value="MEDS_domain"/>
</dbReference>
<sequence>MPAAGSASVGTIPVQQLRAGDHAFVSYDGDDADRDVVSAFAWAGLAEREKVLVLAAPKLHEDDVWDRLDAPGALLGAARERGQLVVSSMRALIHPDQAFTPQRQWQRISEETDQALGEGYKGLRTYIDMHWVGDLNADVEMMKWRESHAHHLFVDRPYTEICAYDSRWFTPDVLTAMHEAHPCRLLPALGALHVEHTPGTVRLAGEADLATRQEFIGALHEALRRLDGGELTVDLSDLIFLSAACAVDLLRLVPADGRGRIRVRCGPVPARLLKQAGADAMPQLLLSEVER</sequence>